<dbReference type="RefSeq" id="WP_038190593.1">
    <property type="nucleotide sequence ID" value="NZ_JAVHXF010000397.1"/>
</dbReference>
<dbReference type="AlphaFoldDB" id="A0A0A5HTI8"/>
<dbReference type="Pfam" id="PF00691">
    <property type="entry name" value="OmpA"/>
    <property type="match status" value="1"/>
</dbReference>
<keyword evidence="3" id="KW-0998">Cell outer membrane</keyword>
<feature type="signal peptide" evidence="5">
    <location>
        <begin position="1"/>
        <end position="19"/>
    </location>
</feature>
<protein>
    <submittedName>
        <fullName evidence="7">Membrane protein</fullName>
    </submittedName>
</protein>
<dbReference type="CDD" id="cd07185">
    <property type="entry name" value="OmpA_C-like"/>
    <property type="match status" value="1"/>
</dbReference>
<keyword evidence="5" id="KW-0732">Signal</keyword>
<dbReference type="EMBL" id="JRWP01000018">
    <property type="protein sequence ID" value="KGY08862.1"/>
    <property type="molecule type" value="Genomic_DNA"/>
</dbReference>
<dbReference type="PANTHER" id="PTHR30329:SF21">
    <property type="entry name" value="LIPOPROTEIN YIAD-RELATED"/>
    <property type="match status" value="1"/>
</dbReference>
<proteinExistence type="predicted"/>
<dbReference type="PRINTS" id="PR01021">
    <property type="entry name" value="OMPADOMAIN"/>
</dbReference>
<dbReference type="InterPro" id="IPR036737">
    <property type="entry name" value="OmpA-like_sf"/>
</dbReference>
<dbReference type="InterPro" id="IPR050330">
    <property type="entry name" value="Bact_OuterMem_StrucFunc"/>
</dbReference>
<accession>A0A0A5HTI8</accession>
<reference evidence="7 8" key="1">
    <citation type="submission" date="2014-10" db="EMBL/GenBank/DDBJ databases">
        <title>Genome sequencing of Vibrio sinaloensis T08.</title>
        <authorList>
            <person name="Chan K.-G."/>
            <person name="Mohamad N.I."/>
        </authorList>
    </citation>
    <scope>NUCLEOTIDE SEQUENCE [LARGE SCALE GENOMIC DNA]</scope>
    <source>
        <strain evidence="7 8">T08</strain>
    </source>
</reference>
<dbReference type="Gene3D" id="3.30.1330.60">
    <property type="entry name" value="OmpA-like domain"/>
    <property type="match status" value="1"/>
</dbReference>
<dbReference type="PROSITE" id="PS51123">
    <property type="entry name" value="OMPA_2"/>
    <property type="match status" value="1"/>
</dbReference>
<sequence length="205" mass="22475">MKYVTLPLIILLSGCSNMAQNIANMTDDMLDTAPKTDFEVKYPEWGADPKLTASDVRGPLGQKRAPHYQDLQSFLLKNGVDYEVLPGNHIMVKLTDTIKFNTGSSKVMPDSAYWLDMMGEYLATQPGIDIVIDGHADSTGAPSFNDSLSMKRAKAVKQQLVRNNVAMDSIFTRGYGEFVPACSNASSAGKACNRRVEVLFIVSNN</sequence>
<dbReference type="SUPFAM" id="SSF103088">
    <property type="entry name" value="OmpA-like"/>
    <property type="match status" value="1"/>
</dbReference>
<organism evidence="7 8">
    <name type="scientific">Photobacterium sp. (strain ATCC 43367)</name>
    <dbReference type="NCBI Taxonomy" id="379097"/>
    <lineage>
        <taxon>Bacteria</taxon>
        <taxon>Pseudomonadati</taxon>
        <taxon>Pseudomonadota</taxon>
        <taxon>Gammaproteobacteria</taxon>
        <taxon>Vibrionales</taxon>
        <taxon>Vibrionaceae</taxon>
        <taxon>Vibrio</taxon>
        <taxon>Vibrio oreintalis group</taxon>
    </lineage>
</organism>
<evidence type="ECO:0000256" key="2">
    <source>
        <dbReference type="ARBA" id="ARBA00023136"/>
    </source>
</evidence>
<evidence type="ECO:0000256" key="5">
    <source>
        <dbReference type="SAM" id="SignalP"/>
    </source>
</evidence>
<gene>
    <name evidence="7" type="ORF">NM06_10010</name>
</gene>
<evidence type="ECO:0000256" key="3">
    <source>
        <dbReference type="ARBA" id="ARBA00023237"/>
    </source>
</evidence>
<dbReference type="InterPro" id="IPR006665">
    <property type="entry name" value="OmpA-like"/>
</dbReference>
<feature type="domain" description="OmpA-like" evidence="6">
    <location>
        <begin position="87"/>
        <end position="204"/>
    </location>
</feature>
<name>A0A0A5HTI8_PHOS4</name>
<dbReference type="InterPro" id="IPR006664">
    <property type="entry name" value="OMP_bac"/>
</dbReference>
<evidence type="ECO:0000256" key="4">
    <source>
        <dbReference type="PROSITE-ProRule" id="PRU00473"/>
    </source>
</evidence>
<dbReference type="PROSITE" id="PS51257">
    <property type="entry name" value="PROKAR_LIPOPROTEIN"/>
    <property type="match status" value="1"/>
</dbReference>
<keyword evidence="2 4" id="KW-0472">Membrane</keyword>
<comment type="caution">
    <text evidence="7">The sequence shown here is derived from an EMBL/GenBank/DDBJ whole genome shotgun (WGS) entry which is preliminary data.</text>
</comment>
<feature type="chain" id="PRO_5002011146" evidence="5">
    <location>
        <begin position="20"/>
        <end position="205"/>
    </location>
</feature>
<dbReference type="Proteomes" id="UP000030451">
    <property type="component" value="Unassembled WGS sequence"/>
</dbReference>
<dbReference type="PANTHER" id="PTHR30329">
    <property type="entry name" value="STATOR ELEMENT OF FLAGELLAR MOTOR COMPLEX"/>
    <property type="match status" value="1"/>
</dbReference>
<dbReference type="STRING" id="379097.SE23_04545"/>
<evidence type="ECO:0000259" key="6">
    <source>
        <dbReference type="PROSITE" id="PS51123"/>
    </source>
</evidence>
<dbReference type="OrthoDB" id="9782229at2"/>
<evidence type="ECO:0000256" key="1">
    <source>
        <dbReference type="ARBA" id="ARBA00004442"/>
    </source>
</evidence>
<dbReference type="GO" id="GO:0009279">
    <property type="term" value="C:cell outer membrane"/>
    <property type="evidence" value="ECO:0007669"/>
    <property type="project" value="UniProtKB-SubCell"/>
</dbReference>
<comment type="subcellular location">
    <subcellularLocation>
        <location evidence="1">Cell outer membrane</location>
    </subcellularLocation>
</comment>
<evidence type="ECO:0000313" key="8">
    <source>
        <dbReference type="Proteomes" id="UP000030451"/>
    </source>
</evidence>
<evidence type="ECO:0000313" key="7">
    <source>
        <dbReference type="EMBL" id="KGY08862.1"/>
    </source>
</evidence>